<dbReference type="PROSITE" id="PS00065">
    <property type="entry name" value="D_2_HYDROXYACID_DH_1"/>
    <property type="match status" value="1"/>
</dbReference>
<dbReference type="FunFam" id="3.40.50.720:FF:000234">
    <property type="entry name" value="2-hydroxyacid dehydrogenase, putative"/>
    <property type="match status" value="1"/>
</dbReference>
<sequence>MGKPKILLLGKIDHAHDAWQSLSEYGELIKPSATSRSDFIQECKEGKLDGVVAAYRTFPSVAITGRFDEELCSVLPESFKFLAHNGAGYDQIDPEPCTKINLQVANCPEAVDDATADTAIFLMLGALRNFNISMHALRRNEWRGNPPPALGHDPQGRVLGILGMGGIGRNMKKKAEAFGMTTIYHNRRKLDPELAGGAEYVSFEELLKKSDVLSLNLPLNVRLTLNKSVLFANIRKPKTRHIISTKQFMLMKPSCVVINTARGAVIDEAALVDALDQGLIAGAGLDVFEEEPKVHPGLVSNEKVTLLPHMGTWTKETQEKMEVKMIDNIKSALDGKGLLTLIQEQQGVHFVA</sequence>
<dbReference type="GO" id="GO:0016618">
    <property type="term" value="F:hydroxypyruvate reductase [NAD(P)H] activity"/>
    <property type="evidence" value="ECO:0007669"/>
    <property type="project" value="TreeGrafter"/>
</dbReference>
<proteinExistence type="inferred from homology"/>
<feature type="domain" description="D-isomer specific 2-hydroxyacid dehydrogenase NAD-binding" evidence="4">
    <location>
        <begin position="121"/>
        <end position="311"/>
    </location>
</feature>
<evidence type="ECO:0000259" key="4">
    <source>
        <dbReference type="Pfam" id="PF02826"/>
    </source>
</evidence>
<keyword evidence="1 2" id="KW-0560">Oxidoreductase</keyword>
<dbReference type="InterPro" id="IPR006139">
    <property type="entry name" value="D-isomer_2_OHA_DH_cat_dom"/>
</dbReference>
<dbReference type="EMBL" id="LCWF01000053">
    <property type="protein sequence ID" value="KKY24976.1"/>
    <property type="molecule type" value="Genomic_DNA"/>
</dbReference>
<feature type="domain" description="D-isomer specific 2-hydroxyacid dehydrogenase catalytic" evidence="3">
    <location>
        <begin position="15"/>
        <end position="340"/>
    </location>
</feature>
<dbReference type="PROSITE" id="PS00671">
    <property type="entry name" value="D_2_HYDROXYACID_DH_3"/>
    <property type="match status" value="1"/>
</dbReference>
<dbReference type="PANTHER" id="PTHR10996">
    <property type="entry name" value="2-HYDROXYACID DEHYDROGENASE-RELATED"/>
    <property type="match status" value="1"/>
</dbReference>
<comment type="similarity">
    <text evidence="2">Belongs to the D-isomer specific 2-hydroxyacid dehydrogenase family.</text>
</comment>
<dbReference type="InterPro" id="IPR036291">
    <property type="entry name" value="NAD(P)-bd_dom_sf"/>
</dbReference>
<dbReference type="OrthoDB" id="9991913at2759"/>
<dbReference type="Pfam" id="PF00389">
    <property type="entry name" value="2-Hacid_dh"/>
    <property type="match status" value="1"/>
</dbReference>
<dbReference type="SUPFAM" id="SSF51735">
    <property type="entry name" value="NAD(P)-binding Rossmann-fold domains"/>
    <property type="match status" value="1"/>
</dbReference>
<dbReference type="InterPro" id="IPR029753">
    <property type="entry name" value="D-isomer_DH_CS"/>
</dbReference>
<dbReference type="PANTHER" id="PTHR10996:SF269">
    <property type="entry name" value="HYPOTHETICAL D-ISOMER SPECIFIC 2-HYDROXYACID DEHYDROGENASE (EUROFUNG)"/>
    <property type="match status" value="1"/>
</dbReference>
<name>A0A0G2ES45_PHACM</name>
<dbReference type="SUPFAM" id="SSF52283">
    <property type="entry name" value="Formate/glycerate dehydrogenase catalytic domain-like"/>
    <property type="match status" value="1"/>
</dbReference>
<dbReference type="CDD" id="cd12168">
    <property type="entry name" value="Mand_dh_like"/>
    <property type="match status" value="1"/>
</dbReference>
<protein>
    <submittedName>
        <fullName evidence="5">Putative glyoxylate reductase</fullName>
    </submittedName>
</protein>
<gene>
    <name evidence="5" type="ORF">UCRPC4_g02197</name>
</gene>
<dbReference type="GO" id="GO:0005829">
    <property type="term" value="C:cytosol"/>
    <property type="evidence" value="ECO:0007669"/>
    <property type="project" value="TreeGrafter"/>
</dbReference>
<dbReference type="GO" id="GO:0051287">
    <property type="term" value="F:NAD binding"/>
    <property type="evidence" value="ECO:0007669"/>
    <property type="project" value="InterPro"/>
</dbReference>
<dbReference type="Gene3D" id="3.40.50.720">
    <property type="entry name" value="NAD(P)-binding Rossmann-like Domain"/>
    <property type="match status" value="2"/>
</dbReference>
<dbReference type="AlphaFoldDB" id="A0A0G2ES45"/>
<accession>A0A0G2ES45</accession>
<organism evidence="5 6">
    <name type="scientific">Phaeomoniella chlamydospora</name>
    <name type="common">Phaeoacremonium chlamydosporum</name>
    <dbReference type="NCBI Taxonomy" id="158046"/>
    <lineage>
        <taxon>Eukaryota</taxon>
        <taxon>Fungi</taxon>
        <taxon>Dikarya</taxon>
        <taxon>Ascomycota</taxon>
        <taxon>Pezizomycotina</taxon>
        <taxon>Eurotiomycetes</taxon>
        <taxon>Chaetothyriomycetidae</taxon>
        <taxon>Phaeomoniellales</taxon>
        <taxon>Phaeomoniellaceae</taxon>
        <taxon>Phaeomoniella</taxon>
    </lineage>
</organism>
<keyword evidence="6" id="KW-1185">Reference proteome</keyword>
<evidence type="ECO:0000313" key="6">
    <source>
        <dbReference type="Proteomes" id="UP000053317"/>
    </source>
</evidence>
<evidence type="ECO:0000313" key="5">
    <source>
        <dbReference type="EMBL" id="KKY24976.1"/>
    </source>
</evidence>
<comment type="caution">
    <text evidence="5">The sequence shown here is derived from an EMBL/GenBank/DDBJ whole genome shotgun (WGS) entry which is preliminary data.</text>
</comment>
<evidence type="ECO:0000259" key="3">
    <source>
        <dbReference type="Pfam" id="PF00389"/>
    </source>
</evidence>
<dbReference type="Pfam" id="PF02826">
    <property type="entry name" value="2-Hacid_dh_C"/>
    <property type="match status" value="1"/>
</dbReference>
<dbReference type="GO" id="GO:0030267">
    <property type="term" value="F:glyoxylate reductase (NADPH) activity"/>
    <property type="evidence" value="ECO:0007669"/>
    <property type="project" value="TreeGrafter"/>
</dbReference>
<evidence type="ECO:0000256" key="2">
    <source>
        <dbReference type="RuleBase" id="RU003719"/>
    </source>
</evidence>
<reference evidence="5 6" key="1">
    <citation type="submission" date="2015-05" db="EMBL/GenBank/DDBJ databases">
        <title>Distinctive expansion of gene families associated with plant cell wall degradation and secondary metabolism in the genomes of grapevine trunk pathogens.</title>
        <authorList>
            <person name="Lawrence D.P."/>
            <person name="Travadon R."/>
            <person name="Rolshausen P.E."/>
            <person name="Baumgartner K."/>
        </authorList>
    </citation>
    <scope>NUCLEOTIDE SEQUENCE [LARGE SCALE GENOMIC DNA]</scope>
    <source>
        <strain evidence="5">UCRPC4</strain>
    </source>
</reference>
<evidence type="ECO:0000256" key="1">
    <source>
        <dbReference type="ARBA" id="ARBA00023002"/>
    </source>
</evidence>
<dbReference type="InterPro" id="IPR029752">
    <property type="entry name" value="D-isomer_DH_CS1"/>
</dbReference>
<dbReference type="InterPro" id="IPR050223">
    <property type="entry name" value="D-isomer_2-hydroxyacid_DH"/>
</dbReference>
<reference evidence="5 6" key="2">
    <citation type="submission" date="2015-05" db="EMBL/GenBank/DDBJ databases">
        <authorList>
            <person name="Morales-Cruz A."/>
            <person name="Amrine K.C."/>
            <person name="Cantu D."/>
        </authorList>
    </citation>
    <scope>NUCLEOTIDE SEQUENCE [LARGE SCALE GENOMIC DNA]</scope>
    <source>
        <strain evidence="5">UCRPC4</strain>
    </source>
</reference>
<dbReference type="InterPro" id="IPR006140">
    <property type="entry name" value="D-isomer_DH_NAD-bd"/>
</dbReference>
<dbReference type="Proteomes" id="UP000053317">
    <property type="component" value="Unassembled WGS sequence"/>
</dbReference>